<accession>N1UWK9</accession>
<organism evidence="1 2">
    <name type="scientific">Arthrobacter crystallopoietes BAB-32</name>
    <dbReference type="NCBI Taxonomy" id="1246476"/>
    <lineage>
        <taxon>Bacteria</taxon>
        <taxon>Bacillati</taxon>
        <taxon>Actinomycetota</taxon>
        <taxon>Actinomycetes</taxon>
        <taxon>Micrococcales</taxon>
        <taxon>Micrococcaceae</taxon>
        <taxon>Crystallibacter</taxon>
    </lineage>
</organism>
<dbReference type="RefSeq" id="WP_005268438.1">
    <property type="nucleotide sequence ID" value="NZ_ANPE02000101.1"/>
</dbReference>
<sequence length="145" mass="16807">MNGFMGGWDKVIGDSSHVWQVYMMEINRQARTCKAACDKTLQLGQRLRMGQQMSPADFEELGERVEQAISCAAAMRNLIFGSGKPRKKELTDIWKDRIRWVQDRIGNPTLPTIKNVAARNYLEHFDERMDEWVHEWAHRSAEEPG</sequence>
<evidence type="ECO:0000313" key="1">
    <source>
        <dbReference type="EMBL" id="EMY34766.1"/>
    </source>
</evidence>
<name>N1UWK9_9MICC</name>
<protein>
    <submittedName>
        <fullName evidence="1">Uncharacterized protein</fullName>
    </submittedName>
</protein>
<evidence type="ECO:0000313" key="2">
    <source>
        <dbReference type="Proteomes" id="UP000010729"/>
    </source>
</evidence>
<dbReference type="OrthoDB" id="5150392at2"/>
<reference evidence="1 2" key="1">
    <citation type="journal article" date="2013" name="Genome Announc.">
        <title>Draft Genome Sequence of Arthrobacter crystallopoietes Strain BAB-32, Revealing Genes for Bioremediation.</title>
        <authorList>
            <person name="Joshi M.N."/>
            <person name="Pandit A.S."/>
            <person name="Sharma A."/>
            <person name="Pandya R.V."/>
            <person name="Desai S.M."/>
            <person name="Saxena A.K."/>
            <person name="Bagatharia S.B."/>
        </authorList>
    </citation>
    <scope>NUCLEOTIDE SEQUENCE [LARGE SCALE GENOMIC DNA]</scope>
    <source>
        <strain evidence="1 2">BAB-32</strain>
    </source>
</reference>
<comment type="caution">
    <text evidence="1">The sequence shown here is derived from an EMBL/GenBank/DDBJ whole genome shotgun (WGS) entry which is preliminary data.</text>
</comment>
<dbReference type="Proteomes" id="UP000010729">
    <property type="component" value="Unassembled WGS sequence"/>
</dbReference>
<keyword evidence="2" id="KW-1185">Reference proteome</keyword>
<gene>
    <name evidence="1" type="ORF">D477_007938</name>
</gene>
<proteinExistence type="predicted"/>
<dbReference type="EMBL" id="ANPE02000101">
    <property type="protein sequence ID" value="EMY34766.1"/>
    <property type="molecule type" value="Genomic_DNA"/>
</dbReference>
<dbReference type="AlphaFoldDB" id="N1UWK9"/>